<evidence type="ECO:0000313" key="3">
    <source>
        <dbReference type="EMBL" id="TKT93288.1"/>
    </source>
</evidence>
<dbReference type="Pfam" id="PF13439">
    <property type="entry name" value="Glyco_transf_4"/>
    <property type="match status" value="1"/>
</dbReference>
<dbReference type="Proteomes" id="UP000304900">
    <property type="component" value="Unassembled WGS sequence"/>
</dbReference>
<name>A0A4U6DAS0_9BACT</name>
<dbReference type="RefSeq" id="WP_137338964.1">
    <property type="nucleotide sequence ID" value="NZ_SZVO01000002.1"/>
</dbReference>
<organism evidence="3 4">
    <name type="scientific">Dyadobacter frigoris</name>
    <dbReference type="NCBI Taxonomy" id="2576211"/>
    <lineage>
        <taxon>Bacteria</taxon>
        <taxon>Pseudomonadati</taxon>
        <taxon>Bacteroidota</taxon>
        <taxon>Cytophagia</taxon>
        <taxon>Cytophagales</taxon>
        <taxon>Spirosomataceae</taxon>
        <taxon>Dyadobacter</taxon>
    </lineage>
</organism>
<proteinExistence type="predicted"/>
<dbReference type="PANTHER" id="PTHR12526">
    <property type="entry name" value="GLYCOSYLTRANSFERASE"/>
    <property type="match status" value="1"/>
</dbReference>
<dbReference type="EMBL" id="SZVO01000002">
    <property type="protein sequence ID" value="TKT93288.1"/>
    <property type="molecule type" value="Genomic_DNA"/>
</dbReference>
<protein>
    <submittedName>
        <fullName evidence="3">Glycosyltransferase family 4 protein</fullName>
    </submittedName>
</protein>
<accession>A0A4U6DAS0</accession>
<gene>
    <name evidence="3" type="ORF">FDK13_05390</name>
</gene>
<dbReference type="PANTHER" id="PTHR12526:SF630">
    <property type="entry name" value="GLYCOSYLTRANSFERASE"/>
    <property type="match status" value="1"/>
</dbReference>
<dbReference type="InterPro" id="IPR001296">
    <property type="entry name" value="Glyco_trans_1"/>
</dbReference>
<feature type="domain" description="Glycosyltransferase subfamily 4-like N-terminal" evidence="2">
    <location>
        <begin position="31"/>
        <end position="170"/>
    </location>
</feature>
<dbReference type="InterPro" id="IPR028098">
    <property type="entry name" value="Glyco_trans_4-like_N"/>
</dbReference>
<keyword evidence="4" id="KW-1185">Reference proteome</keyword>
<evidence type="ECO:0000313" key="4">
    <source>
        <dbReference type="Proteomes" id="UP000304900"/>
    </source>
</evidence>
<dbReference type="AlphaFoldDB" id="A0A4U6DAS0"/>
<keyword evidence="3" id="KW-0808">Transferase</keyword>
<dbReference type="Gene3D" id="3.40.50.2000">
    <property type="entry name" value="Glycogen Phosphorylase B"/>
    <property type="match status" value="2"/>
</dbReference>
<dbReference type="Pfam" id="PF00534">
    <property type="entry name" value="Glycos_transf_1"/>
    <property type="match status" value="1"/>
</dbReference>
<evidence type="ECO:0000259" key="1">
    <source>
        <dbReference type="Pfam" id="PF00534"/>
    </source>
</evidence>
<dbReference type="SUPFAM" id="SSF53756">
    <property type="entry name" value="UDP-Glycosyltransferase/glycogen phosphorylase"/>
    <property type="match status" value="1"/>
</dbReference>
<comment type="caution">
    <text evidence="3">The sequence shown here is derived from an EMBL/GenBank/DDBJ whole genome shotgun (WGS) entry which is preliminary data.</text>
</comment>
<dbReference type="GO" id="GO:0016757">
    <property type="term" value="F:glycosyltransferase activity"/>
    <property type="evidence" value="ECO:0007669"/>
    <property type="project" value="InterPro"/>
</dbReference>
<feature type="domain" description="Glycosyl transferase family 1" evidence="1">
    <location>
        <begin position="182"/>
        <end position="321"/>
    </location>
</feature>
<reference evidence="3 4" key="1">
    <citation type="submission" date="2019-05" db="EMBL/GenBank/DDBJ databases">
        <title>Dyadobacter AR-3-8 sp. nov., isolated from arctic soil.</title>
        <authorList>
            <person name="Chaudhary D.K."/>
        </authorList>
    </citation>
    <scope>NUCLEOTIDE SEQUENCE [LARGE SCALE GENOMIC DNA]</scope>
    <source>
        <strain evidence="3 4">AR-3-8</strain>
    </source>
</reference>
<evidence type="ECO:0000259" key="2">
    <source>
        <dbReference type="Pfam" id="PF13439"/>
    </source>
</evidence>
<sequence length="355" mass="39588">MISLKKKILFIVTKSEPGGAQKFVYEQILISKNNFDCFLCTDTEGWLFQAASAHLAGSVLNERIKEVSFSFFFTLCKFIRKYDIDLVVCNSAYAGIYGRLAAVLTGRKSIFVSHGWSSVYQGRGLSGIFNLIENGLSTIGSAILCISNNDYHTALKKIGISKNRLHVIQNKTFSQLSVLKPEFSPDKPLKILTVARLDYPKRVDLALAAFGNYSDVHVYIVGGGSQETALKDQVKNDEILNFTFLGSIENFSSFQDYDLFLLLSDSEGLPMSAIEAMSCGLPLLLSDVGGCEELIANNGVLVKNNIEAIREGLSYCLDNREQFSTASLNLFNERFNLSLHREEYINYYNSVMKKN</sequence>
<dbReference type="OrthoDB" id="7560678at2"/>